<reference evidence="2" key="2">
    <citation type="submission" date="2015-06" db="UniProtKB">
        <authorList>
            <consortium name="EnsemblMetazoa"/>
        </authorList>
    </citation>
    <scope>IDENTIFICATION</scope>
</reference>
<protein>
    <submittedName>
        <fullName evidence="2">Uncharacterized protein</fullName>
    </submittedName>
</protein>
<reference evidence="3" key="1">
    <citation type="submission" date="2013-02" db="EMBL/GenBank/DDBJ databases">
        <authorList>
            <person name="Hughes D."/>
        </authorList>
    </citation>
    <scope>NUCLEOTIDE SEQUENCE</scope>
    <source>
        <strain>Durham</strain>
        <strain evidence="3">NC isolate 2 -- Noor lab</strain>
    </source>
</reference>
<keyword evidence="3" id="KW-1185">Reference proteome</keyword>
<sequence length="66" mass="7681">MSIPDSEWFVCLLMPLIPRHKQAEKQRGDPILDRYSQPHSSFMRGKNDSSQKEALHFKLQCSTVHV</sequence>
<dbReference type="EnsemblMetazoa" id="MESCA004330-RA">
    <property type="protein sequence ID" value="MESCA004330-PA"/>
    <property type="gene ID" value="MESCA004330"/>
</dbReference>
<organism evidence="2 3">
    <name type="scientific">Megaselia scalaris</name>
    <name type="common">Humpbacked fly</name>
    <name type="synonym">Phora scalaris</name>
    <dbReference type="NCBI Taxonomy" id="36166"/>
    <lineage>
        <taxon>Eukaryota</taxon>
        <taxon>Metazoa</taxon>
        <taxon>Ecdysozoa</taxon>
        <taxon>Arthropoda</taxon>
        <taxon>Hexapoda</taxon>
        <taxon>Insecta</taxon>
        <taxon>Pterygota</taxon>
        <taxon>Neoptera</taxon>
        <taxon>Endopterygota</taxon>
        <taxon>Diptera</taxon>
        <taxon>Brachycera</taxon>
        <taxon>Muscomorpha</taxon>
        <taxon>Platypezoidea</taxon>
        <taxon>Phoridae</taxon>
        <taxon>Megaseliini</taxon>
        <taxon>Megaselia</taxon>
    </lineage>
</organism>
<dbReference type="HOGENOM" id="CLU_2834066_0_0_1"/>
<dbReference type="EMBL" id="CAQQ02122710">
    <property type="status" value="NOT_ANNOTATED_CDS"/>
    <property type="molecule type" value="Genomic_DNA"/>
</dbReference>
<name>T1GLD0_MEGSC</name>
<proteinExistence type="predicted"/>
<dbReference type="EMBL" id="CAQQ02122709">
    <property type="status" value="NOT_ANNOTATED_CDS"/>
    <property type="molecule type" value="Genomic_DNA"/>
</dbReference>
<dbReference type="AlphaFoldDB" id="T1GLD0"/>
<feature type="compositionally biased region" description="Basic and acidic residues" evidence="1">
    <location>
        <begin position="22"/>
        <end position="32"/>
    </location>
</feature>
<accession>T1GLD0</accession>
<evidence type="ECO:0000313" key="2">
    <source>
        <dbReference type="EnsemblMetazoa" id="MESCA004330-PA"/>
    </source>
</evidence>
<evidence type="ECO:0000256" key="1">
    <source>
        <dbReference type="SAM" id="MobiDB-lite"/>
    </source>
</evidence>
<dbReference type="Proteomes" id="UP000015102">
    <property type="component" value="Unassembled WGS sequence"/>
</dbReference>
<evidence type="ECO:0000313" key="3">
    <source>
        <dbReference type="Proteomes" id="UP000015102"/>
    </source>
</evidence>
<feature type="region of interest" description="Disordered" evidence="1">
    <location>
        <begin position="22"/>
        <end position="49"/>
    </location>
</feature>